<name>A0ABQ2XWT9_9BURK</name>
<dbReference type="Gene3D" id="3.40.30.10">
    <property type="entry name" value="Glutaredoxin"/>
    <property type="match status" value="1"/>
</dbReference>
<dbReference type="EMBL" id="BMYU01000002">
    <property type="protein sequence ID" value="GGX36332.1"/>
    <property type="molecule type" value="Genomic_DNA"/>
</dbReference>
<dbReference type="RefSeq" id="WP_189356191.1">
    <property type="nucleotide sequence ID" value="NZ_BMYU01000002.1"/>
</dbReference>
<evidence type="ECO:0000256" key="3">
    <source>
        <dbReference type="ARBA" id="ARBA00022982"/>
    </source>
</evidence>
<dbReference type="PRINTS" id="PR00160">
    <property type="entry name" value="GLUTAREDOXIN"/>
</dbReference>
<evidence type="ECO:0000256" key="6">
    <source>
        <dbReference type="RuleBase" id="RU364065"/>
    </source>
</evidence>
<keyword evidence="9" id="KW-1185">Reference proteome</keyword>
<keyword evidence="3 6" id="KW-0249">Electron transport</keyword>
<keyword evidence="6" id="KW-0963">Cytoplasm</keyword>
<reference evidence="9" key="1">
    <citation type="journal article" date="2019" name="Int. J. Syst. Evol. Microbiol.">
        <title>The Global Catalogue of Microorganisms (GCM) 10K type strain sequencing project: providing services to taxonomists for standard genome sequencing and annotation.</title>
        <authorList>
            <consortium name="The Broad Institute Genomics Platform"/>
            <consortium name="The Broad Institute Genome Sequencing Center for Infectious Disease"/>
            <person name="Wu L."/>
            <person name="Ma J."/>
        </authorList>
    </citation>
    <scope>NUCLEOTIDE SEQUENCE [LARGE SCALE GENOMIC DNA]</scope>
    <source>
        <strain evidence="9">KCTC 23917</strain>
    </source>
</reference>
<dbReference type="InterPro" id="IPR011900">
    <property type="entry name" value="GRX_bact"/>
</dbReference>
<sequence>MNDITMYSTETCPYCQRADQLLAAKGISIRKIRVDLSEQAFAEMQSKTGMRSVPQIFIGQRHIGGYSDLAALEQSGQLDGLLHA</sequence>
<comment type="function">
    <text evidence="6">Has a glutathione-disulfide oxidoreductase activity in the presence of NADPH and glutathione reductase. Reduces low molecular weight disulfides and proteins.</text>
</comment>
<proteinExistence type="inferred from homology"/>
<evidence type="ECO:0000313" key="8">
    <source>
        <dbReference type="EMBL" id="GGX36332.1"/>
    </source>
</evidence>
<dbReference type="InterPro" id="IPR036249">
    <property type="entry name" value="Thioredoxin-like_sf"/>
</dbReference>
<gene>
    <name evidence="8" type="primary">grx</name>
    <name evidence="8" type="ORF">GCM10010946_12550</name>
</gene>
<feature type="domain" description="Glutaredoxin" evidence="7">
    <location>
        <begin position="4"/>
        <end position="63"/>
    </location>
</feature>
<keyword evidence="4" id="KW-1015">Disulfide bond</keyword>
<dbReference type="PROSITE" id="PS51354">
    <property type="entry name" value="GLUTAREDOXIN_2"/>
    <property type="match status" value="1"/>
</dbReference>
<evidence type="ECO:0000256" key="1">
    <source>
        <dbReference type="ARBA" id="ARBA00007787"/>
    </source>
</evidence>
<dbReference type="NCBIfam" id="TIGR02181">
    <property type="entry name" value="GRX_bact"/>
    <property type="match status" value="1"/>
</dbReference>
<keyword evidence="2 6" id="KW-0813">Transport</keyword>
<evidence type="ECO:0000256" key="5">
    <source>
        <dbReference type="ARBA" id="ARBA00023284"/>
    </source>
</evidence>
<evidence type="ECO:0000313" key="9">
    <source>
        <dbReference type="Proteomes" id="UP000653343"/>
    </source>
</evidence>
<dbReference type="PANTHER" id="PTHR46679">
    <property type="match status" value="1"/>
</dbReference>
<dbReference type="InterPro" id="IPR011767">
    <property type="entry name" value="GLR_AS"/>
</dbReference>
<dbReference type="Pfam" id="PF00462">
    <property type="entry name" value="Glutaredoxin"/>
    <property type="match status" value="1"/>
</dbReference>
<accession>A0ABQ2XWT9</accession>
<comment type="similarity">
    <text evidence="1 6">Belongs to the glutaredoxin family.</text>
</comment>
<keyword evidence="5 6" id="KW-0676">Redox-active center</keyword>
<dbReference type="Proteomes" id="UP000653343">
    <property type="component" value="Unassembled WGS sequence"/>
</dbReference>
<evidence type="ECO:0000256" key="2">
    <source>
        <dbReference type="ARBA" id="ARBA00022448"/>
    </source>
</evidence>
<comment type="caution">
    <text evidence="8">The sequence shown here is derived from an EMBL/GenBank/DDBJ whole genome shotgun (WGS) entry which is preliminary data.</text>
</comment>
<organism evidence="8 9">
    <name type="scientific">Undibacterium squillarum</name>
    <dbReference type="NCBI Taxonomy" id="1131567"/>
    <lineage>
        <taxon>Bacteria</taxon>
        <taxon>Pseudomonadati</taxon>
        <taxon>Pseudomonadota</taxon>
        <taxon>Betaproteobacteria</taxon>
        <taxon>Burkholderiales</taxon>
        <taxon>Oxalobacteraceae</taxon>
        <taxon>Undibacterium</taxon>
    </lineage>
</organism>
<dbReference type="PROSITE" id="PS00195">
    <property type="entry name" value="GLUTAREDOXIN_1"/>
    <property type="match status" value="1"/>
</dbReference>
<evidence type="ECO:0000259" key="7">
    <source>
        <dbReference type="Pfam" id="PF00462"/>
    </source>
</evidence>
<dbReference type="CDD" id="cd03418">
    <property type="entry name" value="GRX_GRXb_1_3_like"/>
    <property type="match status" value="1"/>
</dbReference>
<protein>
    <recommendedName>
        <fullName evidence="6">Glutaredoxin</fullName>
    </recommendedName>
</protein>
<dbReference type="InterPro" id="IPR002109">
    <property type="entry name" value="Glutaredoxin"/>
</dbReference>
<dbReference type="InterPro" id="IPR014025">
    <property type="entry name" value="Glutaredoxin_subgr"/>
</dbReference>
<dbReference type="PANTHER" id="PTHR46679:SF1">
    <property type="entry name" value="GLUTAREDOXIN-2, MITOCHONDRIAL"/>
    <property type="match status" value="1"/>
</dbReference>
<dbReference type="SUPFAM" id="SSF52833">
    <property type="entry name" value="Thioredoxin-like"/>
    <property type="match status" value="1"/>
</dbReference>
<evidence type="ECO:0000256" key="4">
    <source>
        <dbReference type="ARBA" id="ARBA00023157"/>
    </source>
</evidence>